<dbReference type="EMBL" id="VLKQ01000003">
    <property type="protein sequence ID" value="TWI13752.1"/>
    <property type="molecule type" value="Genomic_DNA"/>
</dbReference>
<dbReference type="InterPro" id="IPR032379">
    <property type="entry name" value="DUF4874"/>
</dbReference>
<comment type="caution">
    <text evidence="6">The sequence shown here is derived from an EMBL/GenBank/DDBJ whole genome shotgun (WGS) entry which is preliminary data.</text>
</comment>
<evidence type="ECO:0000313" key="6">
    <source>
        <dbReference type="EMBL" id="TWI13752.1"/>
    </source>
</evidence>
<dbReference type="AlphaFoldDB" id="V6RXQ2"/>
<gene>
    <name evidence="6" type="ORF">IP98_00899</name>
</gene>
<proteinExistence type="predicted"/>
<feature type="chain" id="PRO_5030178617" evidence="2">
    <location>
        <begin position="19"/>
        <end position="540"/>
    </location>
</feature>
<dbReference type="NCBIfam" id="TIGR04183">
    <property type="entry name" value="Por_Secre_tail"/>
    <property type="match status" value="1"/>
</dbReference>
<dbReference type="Pfam" id="PF18962">
    <property type="entry name" value="Por_Secre_tail"/>
    <property type="match status" value="1"/>
</dbReference>
<dbReference type="RefSeq" id="WP_023571323.1">
    <property type="nucleotide sequence ID" value="NZ_AVBI01000019.1"/>
</dbReference>
<feature type="signal peptide" evidence="2">
    <location>
        <begin position="1"/>
        <end position="18"/>
    </location>
</feature>
<evidence type="ECO:0000313" key="7">
    <source>
        <dbReference type="Proteomes" id="UP000319848"/>
    </source>
</evidence>
<dbReference type="Pfam" id="PF16173">
    <property type="entry name" value="DUF4874"/>
    <property type="match status" value="1"/>
</dbReference>
<reference evidence="6 7" key="1">
    <citation type="journal article" date="2015" name="Stand. Genomic Sci.">
        <title>Genomic Encyclopedia of Bacterial and Archaeal Type Strains, Phase III: the genomes of soil and plant-associated and newly described type strains.</title>
        <authorList>
            <person name="Whitman W.B."/>
            <person name="Woyke T."/>
            <person name="Klenk H.P."/>
            <person name="Zhou Y."/>
            <person name="Lilburn T.G."/>
            <person name="Beck B.J."/>
            <person name="De Vos P."/>
            <person name="Vandamme P."/>
            <person name="Eisen J.A."/>
            <person name="Garrity G."/>
            <person name="Hugenholtz P."/>
            <person name="Kyrpides N.C."/>
        </authorList>
    </citation>
    <scope>NUCLEOTIDE SEQUENCE [LARGE SCALE GENOMIC DNA]</scope>
    <source>
        <strain evidence="6 7">CGMCC 1.7270</strain>
    </source>
</reference>
<feature type="domain" description="Secretion system C-terminal sorting" evidence="5">
    <location>
        <begin position="467"/>
        <end position="538"/>
    </location>
</feature>
<sequence>MKKSILTLVLLFSIIGFAQTTNVTYTASSDNFSNPERGLYHHTETHSTGYTSLSQSTLTNYRNNENISLILRVFYLENFRSTAISQDYLNKVQADFNTIRNAGLKCIVRFAYSDTDTAGQRDASKAQILAHIEQLRPLLQNNVDIIAVMQAGFIGSWGEWYYTDYFGMSPTSTDYANRKAVVDGILSALPASRMVQIRTPKLKQNTYSTTTAITQTQAYNGTALSRIGHHNDCFLASSTDFGTYTNTSSEYPYLEQETKFLPMGGETCAVNEPRSGCTSALSEMQKFHWSYMNTDYNASVISGFSSSGCFNDIKNKLGYRFELVNGSFPQMTNIGGTMAVTLKIKNSGFATPYNQRTAYIVFKNTVTNDVYTKALASDPRLWTSQAETTISENIALPSNIIQGSYRLYLVIPDAATGLSSRPEYSIRMANANTWDAATGYNNLNAIVTVGSQNNLGTADNTLVNALIYPVPANNEIFVEMENLDQYAIVMYNSLGQKINVKSQLSANKMTIDTESLSDGIYYIKFTNGSINDTRRLVVKH</sequence>
<organism evidence="6 7">
    <name type="scientific">Flavobacterium cauense R2A-7</name>
    <dbReference type="NCBI Taxonomy" id="1341154"/>
    <lineage>
        <taxon>Bacteria</taxon>
        <taxon>Pseudomonadati</taxon>
        <taxon>Bacteroidota</taxon>
        <taxon>Flavobacteriia</taxon>
        <taxon>Flavobacteriales</taxon>
        <taxon>Flavobacteriaceae</taxon>
        <taxon>Flavobacterium</taxon>
    </lineage>
</organism>
<dbReference type="Proteomes" id="UP000319848">
    <property type="component" value="Unassembled WGS sequence"/>
</dbReference>
<name>V6RXQ2_9FLAO</name>
<dbReference type="InterPro" id="IPR032267">
    <property type="entry name" value="DUF4832"/>
</dbReference>
<feature type="domain" description="DUF4832" evidence="3">
    <location>
        <begin position="226"/>
        <end position="430"/>
    </location>
</feature>
<evidence type="ECO:0000259" key="3">
    <source>
        <dbReference type="Pfam" id="PF16116"/>
    </source>
</evidence>
<dbReference type="InterPro" id="IPR026444">
    <property type="entry name" value="Secre_tail"/>
</dbReference>
<dbReference type="Pfam" id="PF16116">
    <property type="entry name" value="DUF4832"/>
    <property type="match status" value="1"/>
</dbReference>
<accession>V6RXQ2</accession>
<evidence type="ECO:0000256" key="2">
    <source>
        <dbReference type="SAM" id="SignalP"/>
    </source>
</evidence>
<evidence type="ECO:0000256" key="1">
    <source>
        <dbReference type="ARBA" id="ARBA00022729"/>
    </source>
</evidence>
<feature type="domain" description="DUF4874" evidence="4">
    <location>
        <begin position="34"/>
        <end position="201"/>
    </location>
</feature>
<evidence type="ECO:0000259" key="4">
    <source>
        <dbReference type="Pfam" id="PF16173"/>
    </source>
</evidence>
<dbReference type="OrthoDB" id="9760654at2"/>
<protein>
    <submittedName>
        <fullName evidence="6">Putative secreted protein (Por secretion system target)</fullName>
    </submittedName>
</protein>
<evidence type="ECO:0000259" key="5">
    <source>
        <dbReference type="Pfam" id="PF18962"/>
    </source>
</evidence>
<keyword evidence="1 2" id="KW-0732">Signal</keyword>
<keyword evidence="7" id="KW-1185">Reference proteome</keyword>